<evidence type="ECO:0000313" key="4">
    <source>
        <dbReference type="Proteomes" id="UP000317881"/>
    </source>
</evidence>
<dbReference type="InterPro" id="IPR046036">
    <property type="entry name" value="DUF5994"/>
</dbReference>
<dbReference type="AlphaFoldDB" id="A0A4Y3V9F9"/>
<reference evidence="3 4" key="1">
    <citation type="submission" date="2019-06" db="EMBL/GenBank/DDBJ databases">
        <title>Whole genome shotgun sequence of Streptomyces spinoverrucosus NBRC 14228.</title>
        <authorList>
            <person name="Hosoyama A."/>
            <person name="Uohara A."/>
            <person name="Ohji S."/>
            <person name="Ichikawa N."/>
        </authorList>
    </citation>
    <scope>NUCLEOTIDE SEQUENCE [LARGE SCALE GENOMIC DNA]</scope>
    <source>
        <strain evidence="3 4">NBRC 14228</strain>
    </source>
</reference>
<sequence>MPGRLRPARGRVRVMTATISSSPTLEADERSSSSSLRLALVPVGSAPALLDGAWWPRCRDLGVELPSLTAVLDPLWGRITRITVNPTHWPVVPRKVPVAGHVVKVGWFLPEQDPHELLLLSYHVGRWNLLVVPPQTTPVSAAWLMAAASDPLGTSTASRLMEEAARLRTVYEADRAVEAVWDSEGGHEARDPAARPRISTVTATVPQQPMGKVRTVDTFMTVVVILAMIALGVLLIHLLNSQHSDRIAAFHYGRSGMPVAGPASPVPRKARGRAGASGTGGRRDHRDADAGGSAPAPHP</sequence>
<name>A0A4Y3V9F9_9ACTN</name>
<keyword evidence="4" id="KW-1185">Reference proteome</keyword>
<keyword evidence="2" id="KW-0472">Membrane</keyword>
<evidence type="ECO:0000313" key="3">
    <source>
        <dbReference type="EMBL" id="GEC03025.1"/>
    </source>
</evidence>
<comment type="caution">
    <text evidence="3">The sequence shown here is derived from an EMBL/GenBank/DDBJ whole genome shotgun (WGS) entry which is preliminary data.</text>
</comment>
<gene>
    <name evidence="3" type="ORF">SSP24_06800</name>
</gene>
<keyword evidence="2" id="KW-0812">Transmembrane</keyword>
<evidence type="ECO:0000256" key="1">
    <source>
        <dbReference type="SAM" id="MobiDB-lite"/>
    </source>
</evidence>
<evidence type="ECO:0000256" key="2">
    <source>
        <dbReference type="SAM" id="Phobius"/>
    </source>
</evidence>
<accession>A0A4Y3V9F9</accession>
<protein>
    <submittedName>
        <fullName evidence="3">Uncharacterized protein</fullName>
    </submittedName>
</protein>
<feature type="region of interest" description="Disordered" evidence="1">
    <location>
        <begin position="258"/>
        <end position="299"/>
    </location>
</feature>
<organism evidence="3 4">
    <name type="scientific">Streptomyces spinoverrucosus</name>
    <dbReference type="NCBI Taxonomy" id="284043"/>
    <lineage>
        <taxon>Bacteria</taxon>
        <taxon>Bacillati</taxon>
        <taxon>Actinomycetota</taxon>
        <taxon>Actinomycetes</taxon>
        <taxon>Kitasatosporales</taxon>
        <taxon>Streptomycetaceae</taxon>
        <taxon>Streptomyces</taxon>
    </lineage>
</organism>
<keyword evidence="2" id="KW-1133">Transmembrane helix</keyword>
<feature type="transmembrane region" description="Helical" evidence="2">
    <location>
        <begin position="219"/>
        <end position="239"/>
    </location>
</feature>
<dbReference type="Pfam" id="PF19457">
    <property type="entry name" value="DUF5994"/>
    <property type="match status" value="1"/>
</dbReference>
<proteinExistence type="predicted"/>
<dbReference type="Proteomes" id="UP000317881">
    <property type="component" value="Unassembled WGS sequence"/>
</dbReference>
<dbReference type="EMBL" id="BJND01000005">
    <property type="protein sequence ID" value="GEC03025.1"/>
    <property type="molecule type" value="Genomic_DNA"/>
</dbReference>